<proteinExistence type="predicted"/>
<name>A0A0D1ZW27_9PEZI</name>
<dbReference type="HOGENOM" id="CLU_1778903_0_0_1"/>
<evidence type="ECO:0000313" key="1">
    <source>
        <dbReference type="EMBL" id="KIV98687.1"/>
    </source>
</evidence>
<dbReference type="InParanoid" id="A0A0D1ZW27"/>
<organism evidence="1 2">
    <name type="scientific">Verruconis gallopava</name>
    <dbReference type="NCBI Taxonomy" id="253628"/>
    <lineage>
        <taxon>Eukaryota</taxon>
        <taxon>Fungi</taxon>
        <taxon>Dikarya</taxon>
        <taxon>Ascomycota</taxon>
        <taxon>Pezizomycotina</taxon>
        <taxon>Dothideomycetes</taxon>
        <taxon>Pleosporomycetidae</taxon>
        <taxon>Venturiales</taxon>
        <taxon>Sympoventuriaceae</taxon>
        <taxon>Verruconis</taxon>
    </lineage>
</organism>
<accession>A0A0D1ZW27</accession>
<reference evidence="1 2" key="1">
    <citation type="submission" date="2015-01" db="EMBL/GenBank/DDBJ databases">
        <title>The Genome Sequence of Ochroconis gallopava CBS43764.</title>
        <authorList>
            <consortium name="The Broad Institute Genomics Platform"/>
            <person name="Cuomo C."/>
            <person name="de Hoog S."/>
            <person name="Gorbushina A."/>
            <person name="Stielow B."/>
            <person name="Teixiera M."/>
            <person name="Abouelleil A."/>
            <person name="Chapman S.B."/>
            <person name="Priest M."/>
            <person name="Young S.K."/>
            <person name="Wortman J."/>
            <person name="Nusbaum C."/>
            <person name="Birren B."/>
        </authorList>
    </citation>
    <scope>NUCLEOTIDE SEQUENCE [LARGE SCALE GENOMIC DNA]</scope>
    <source>
        <strain evidence="1 2">CBS 43764</strain>
    </source>
</reference>
<dbReference type="EMBL" id="KN847605">
    <property type="protein sequence ID" value="KIV98687.1"/>
    <property type="molecule type" value="Genomic_DNA"/>
</dbReference>
<sequence length="146" mass="16335">MPPSQSSNFRLPSYIFNKALSWPRLPSLFLGLCQIYLNTNDAVARIGAEQLVDGMNLSKEWCDMNLLQAGQEVLKLAYILVQENAGRMDPFSGNKITCYIHSEHDAQLLRELPGASFRTAPKPALRTMPNCDAWQDLGRLPVNISV</sequence>
<gene>
    <name evidence="1" type="ORF">PV09_09543</name>
</gene>
<protein>
    <submittedName>
        <fullName evidence="1">Uncharacterized protein</fullName>
    </submittedName>
</protein>
<dbReference type="RefSeq" id="XP_016208557.1">
    <property type="nucleotide sequence ID" value="XM_016363616.1"/>
</dbReference>
<evidence type="ECO:0000313" key="2">
    <source>
        <dbReference type="Proteomes" id="UP000053259"/>
    </source>
</evidence>
<dbReference type="Proteomes" id="UP000053259">
    <property type="component" value="Unassembled WGS sequence"/>
</dbReference>
<dbReference type="AlphaFoldDB" id="A0A0D1ZW27"/>
<dbReference type="VEuPathDB" id="FungiDB:PV09_09543"/>
<dbReference type="OrthoDB" id="3259529at2759"/>
<keyword evidence="2" id="KW-1185">Reference proteome</keyword>
<dbReference type="GeneID" id="27317516"/>